<evidence type="ECO:0000256" key="1">
    <source>
        <dbReference type="SAM" id="MobiDB-lite"/>
    </source>
</evidence>
<dbReference type="AlphaFoldDB" id="A0A138ZWF7"/>
<accession>A0A138ZWF7</accession>
<dbReference type="EMBL" id="KQ965980">
    <property type="protein sequence ID" value="KXS08801.1"/>
    <property type="molecule type" value="Genomic_DNA"/>
</dbReference>
<sequence length="178" mass="19992">MYSSTPFTQPRHHRSFQVYNPVHQPNLLPLNGRPVVHRIAMGLPHKNLSVCNPSPPGLGQATTTRKCPPYDDSIRCTQYLWLPVHHLRSNHSLPENLNRHHGSSWFQHRQSETHPFPQTLIQASKRSSPGRKGRDRATASAETDIGRFPVHRLGEKRQPPVKRATGTTALPGSSFGTP</sequence>
<feature type="compositionally biased region" description="Polar residues" evidence="1">
    <location>
        <begin position="165"/>
        <end position="178"/>
    </location>
</feature>
<organism evidence="2 3">
    <name type="scientific">Gonapodya prolifera (strain JEL478)</name>
    <name type="common">Monoblepharis prolifera</name>
    <dbReference type="NCBI Taxonomy" id="1344416"/>
    <lineage>
        <taxon>Eukaryota</taxon>
        <taxon>Fungi</taxon>
        <taxon>Fungi incertae sedis</taxon>
        <taxon>Chytridiomycota</taxon>
        <taxon>Chytridiomycota incertae sedis</taxon>
        <taxon>Monoblepharidomycetes</taxon>
        <taxon>Monoblepharidales</taxon>
        <taxon>Gonapodyaceae</taxon>
        <taxon>Gonapodya</taxon>
    </lineage>
</organism>
<evidence type="ECO:0000313" key="3">
    <source>
        <dbReference type="Proteomes" id="UP000070544"/>
    </source>
</evidence>
<keyword evidence="3" id="KW-1185">Reference proteome</keyword>
<dbReference type="Proteomes" id="UP000070544">
    <property type="component" value="Unassembled WGS sequence"/>
</dbReference>
<protein>
    <submittedName>
        <fullName evidence="2">Uncharacterized protein</fullName>
    </submittedName>
</protein>
<reference evidence="2 3" key="1">
    <citation type="journal article" date="2015" name="Genome Biol. Evol.">
        <title>Phylogenomic analyses indicate that early fungi evolved digesting cell walls of algal ancestors of land plants.</title>
        <authorList>
            <person name="Chang Y."/>
            <person name="Wang S."/>
            <person name="Sekimoto S."/>
            <person name="Aerts A.L."/>
            <person name="Choi C."/>
            <person name="Clum A."/>
            <person name="LaButti K.M."/>
            <person name="Lindquist E.A."/>
            <person name="Yee Ngan C."/>
            <person name="Ohm R.A."/>
            <person name="Salamov A.A."/>
            <person name="Grigoriev I.V."/>
            <person name="Spatafora J.W."/>
            <person name="Berbee M.L."/>
        </authorList>
    </citation>
    <scope>NUCLEOTIDE SEQUENCE [LARGE SCALE GENOMIC DNA]</scope>
    <source>
        <strain evidence="2 3">JEL478</strain>
    </source>
</reference>
<gene>
    <name evidence="2" type="ORF">M427DRAFT_299997</name>
</gene>
<name>A0A138ZWF7_GONPJ</name>
<evidence type="ECO:0000313" key="2">
    <source>
        <dbReference type="EMBL" id="KXS08801.1"/>
    </source>
</evidence>
<feature type="region of interest" description="Disordered" evidence="1">
    <location>
        <begin position="118"/>
        <end position="178"/>
    </location>
</feature>
<proteinExistence type="predicted"/>